<feature type="transmembrane region" description="Helical" evidence="2">
    <location>
        <begin position="327"/>
        <end position="345"/>
    </location>
</feature>
<keyword evidence="2" id="KW-0812">Transmembrane</keyword>
<feature type="transmembrane region" description="Helical" evidence="2">
    <location>
        <begin position="150"/>
        <end position="170"/>
    </location>
</feature>
<evidence type="ECO:0000256" key="1">
    <source>
        <dbReference type="SAM" id="MobiDB-lite"/>
    </source>
</evidence>
<feature type="transmembrane region" description="Helical" evidence="2">
    <location>
        <begin position="436"/>
        <end position="457"/>
    </location>
</feature>
<reference evidence="4 5" key="1">
    <citation type="submission" date="2024-01" db="EMBL/GenBank/DDBJ databases">
        <title>Genome insights into Plantactinospora veratri sp. nov.</title>
        <authorList>
            <person name="Wang L."/>
        </authorList>
    </citation>
    <scope>NUCLEOTIDE SEQUENCE [LARGE SCALE GENOMIC DNA]</scope>
    <source>
        <strain evidence="4 5">NEAU-FHS4</strain>
    </source>
</reference>
<comment type="caution">
    <text evidence="4">The sequence shown here is derived from an EMBL/GenBank/DDBJ whole genome shotgun (WGS) entry which is preliminary data.</text>
</comment>
<feature type="compositionally biased region" description="Pro residues" evidence="1">
    <location>
        <begin position="12"/>
        <end position="23"/>
    </location>
</feature>
<organism evidence="4 5">
    <name type="scientific">Plantactinospora veratri</name>
    <dbReference type="NCBI Taxonomy" id="1436122"/>
    <lineage>
        <taxon>Bacteria</taxon>
        <taxon>Bacillati</taxon>
        <taxon>Actinomycetota</taxon>
        <taxon>Actinomycetes</taxon>
        <taxon>Micromonosporales</taxon>
        <taxon>Micromonosporaceae</taxon>
        <taxon>Plantactinospora</taxon>
    </lineage>
</organism>
<feature type="transmembrane region" description="Helical" evidence="2">
    <location>
        <begin position="254"/>
        <end position="274"/>
    </location>
</feature>
<feature type="transmembrane region" description="Helical" evidence="2">
    <location>
        <begin position="405"/>
        <end position="424"/>
    </location>
</feature>
<evidence type="ECO:0000313" key="5">
    <source>
        <dbReference type="Proteomes" id="UP001339911"/>
    </source>
</evidence>
<feature type="compositionally biased region" description="Low complexity" evidence="1">
    <location>
        <begin position="1"/>
        <end position="11"/>
    </location>
</feature>
<feature type="transmembrane region" description="Helical" evidence="2">
    <location>
        <begin position="125"/>
        <end position="144"/>
    </location>
</feature>
<keyword evidence="2" id="KW-0472">Membrane</keyword>
<evidence type="ECO:0000313" key="4">
    <source>
        <dbReference type="EMBL" id="MEE6307173.1"/>
    </source>
</evidence>
<evidence type="ECO:0000256" key="2">
    <source>
        <dbReference type="SAM" id="Phobius"/>
    </source>
</evidence>
<accession>A0ABU7SB60</accession>
<feature type="domain" description="DUF6311" evidence="3">
    <location>
        <begin position="39"/>
        <end position="400"/>
    </location>
</feature>
<dbReference type="Pfam" id="PF19830">
    <property type="entry name" value="DUF6311"/>
    <property type="match status" value="1"/>
</dbReference>
<keyword evidence="5" id="KW-1185">Reference proteome</keyword>
<feature type="region of interest" description="Disordered" evidence="1">
    <location>
        <begin position="1"/>
        <end position="27"/>
    </location>
</feature>
<dbReference type="RefSeq" id="WP_331207491.1">
    <property type="nucleotide sequence ID" value="NZ_JAZGQL010000006.1"/>
</dbReference>
<sequence>MPHSPPALVGPTSPPSPPSPTPPGARRSRRTDLLVALVAIVGAGWVTSGLWLDPNGRAITVNSSDQALFEWLLAYGAHALTHGQNPFFTELVNVPDGVNLAVNTSVTVYAAVFAPLTYTVGAPATFLVILTGNIAATAFGWYWLLSQELVRSTPAAVLGGLFIGFAPGMVAHANAHLNWSAGWVVPMLLWGVLRLRRPGRWLRNGLLLGVLVAVAFSIAAEGLFFTALACAVFFGTWALDRHRRAEARAALPDFLRGLGVTALVAFGLLAYPLWLHFLGPQRFHGTGFDPVIHAEDIAAYGAYPQRTLAGEAGLGTSLAPNPTEENSFLGLPLLVLAVLCFVVLWRRAGLERRATVRAIGVTALVFAVLSWGPRVKIFGAHTDVPLPYALLGHLPVFNAALPSRLALVVAPLVGLLLAHTVDLLRAAPVSRRAGAGWTAGFAVALLPLLPVPLLTIAREPIPEFVTAGTWRQYVSPGGVLTPLPLTLDLAPDGQRWQAYALSHRQGEFRIPSGFFLGPGGPDGRGRIGPVPRATDALLMRVAETGERPVITDADRAAARADLRHWQVEAVVLTDRAHGAKFPIHTDALREVTTALLGPPERVADVWLWRLTP</sequence>
<dbReference type="Proteomes" id="UP001339911">
    <property type="component" value="Unassembled WGS sequence"/>
</dbReference>
<dbReference type="EMBL" id="JAZGQL010000006">
    <property type="protein sequence ID" value="MEE6307173.1"/>
    <property type="molecule type" value="Genomic_DNA"/>
</dbReference>
<feature type="transmembrane region" description="Helical" evidence="2">
    <location>
        <begin position="33"/>
        <end position="52"/>
    </location>
</feature>
<evidence type="ECO:0000259" key="3">
    <source>
        <dbReference type="Pfam" id="PF19830"/>
    </source>
</evidence>
<gene>
    <name evidence="4" type="ORF">V1634_10090</name>
</gene>
<proteinExistence type="predicted"/>
<keyword evidence="2" id="KW-1133">Transmembrane helix</keyword>
<name>A0ABU7SB60_9ACTN</name>
<feature type="transmembrane region" description="Helical" evidence="2">
    <location>
        <begin position="205"/>
        <end position="234"/>
    </location>
</feature>
<feature type="transmembrane region" description="Helical" evidence="2">
    <location>
        <begin position="354"/>
        <end position="372"/>
    </location>
</feature>
<dbReference type="InterPro" id="IPR046278">
    <property type="entry name" value="DUF6311"/>
</dbReference>
<protein>
    <submittedName>
        <fullName evidence="4">DUF2079 domain-containing protein</fullName>
    </submittedName>
</protein>